<evidence type="ECO:0000256" key="1">
    <source>
        <dbReference type="ARBA" id="ARBA00006484"/>
    </source>
</evidence>
<dbReference type="InterPro" id="IPR002347">
    <property type="entry name" value="SDR_fam"/>
</dbReference>
<comment type="similarity">
    <text evidence="1">Belongs to the short-chain dehydrogenases/reductases (SDR) family.</text>
</comment>
<comment type="caution">
    <text evidence="3">The sequence shown here is derived from an EMBL/GenBank/DDBJ whole genome shotgun (WGS) entry which is preliminary data.</text>
</comment>
<dbReference type="PROSITE" id="PS00061">
    <property type="entry name" value="ADH_SHORT"/>
    <property type="match status" value="1"/>
</dbReference>
<dbReference type="Proteomes" id="UP001652409">
    <property type="component" value="Unassembled WGS sequence"/>
</dbReference>
<dbReference type="EMBL" id="JAOQJL010000043">
    <property type="protein sequence ID" value="MCU6766873.1"/>
    <property type="molecule type" value="Genomic_DNA"/>
</dbReference>
<name>A0ABT2TXA3_9FIRM</name>
<keyword evidence="2" id="KW-0753">Steroid metabolism</keyword>
<evidence type="ECO:0000313" key="4">
    <source>
        <dbReference type="Proteomes" id="UP001652409"/>
    </source>
</evidence>
<dbReference type="CDD" id="cd05233">
    <property type="entry name" value="SDR_c"/>
    <property type="match status" value="1"/>
</dbReference>
<reference evidence="3 4" key="1">
    <citation type="journal article" date="2021" name="ISME Commun">
        <title>Automated analysis of genomic sequences facilitates high-throughput and comprehensive description of bacteria.</title>
        <authorList>
            <person name="Hitch T.C.A."/>
        </authorList>
    </citation>
    <scope>NUCLEOTIDE SEQUENCE [LARGE SCALE GENOMIC DNA]</scope>
    <source>
        <strain evidence="3 4">Sanger_23</strain>
    </source>
</reference>
<proteinExistence type="inferred from homology"/>
<sequence>MNLNLKDKIVVITGGTSGIGKATAFAFANEGATVIVCSRSQTKIDKFLFDSDQLGYHIEAMSVDISNFKSLKAFIDYVGNTYGRIDVLFNNAAQGHMDYLTQLSLEDWNAVISSNLTSAWLASKYVVPYMKKNGGSIISTSSLAGRIATTSIGIYGITKSGLSAMTKLLASELAPYHIRVNAVSPGVISSDMVKNGILKTKGINYLSNTAVMQRLGTPEEVAKPVVFLSSDAASFITGEVLDISGGKFIVQDPWAPWEDFDIKKPFETVEE</sequence>
<dbReference type="Gene3D" id="3.40.50.720">
    <property type="entry name" value="NAD(P)-binding Rossmann-like Domain"/>
    <property type="match status" value="1"/>
</dbReference>
<dbReference type="InterPro" id="IPR020904">
    <property type="entry name" value="Sc_DH/Rdtase_CS"/>
</dbReference>
<dbReference type="Pfam" id="PF13561">
    <property type="entry name" value="adh_short_C2"/>
    <property type="match status" value="1"/>
</dbReference>
<dbReference type="InterPro" id="IPR036291">
    <property type="entry name" value="NAD(P)-bd_dom_sf"/>
</dbReference>
<dbReference type="InterPro" id="IPR050259">
    <property type="entry name" value="SDR"/>
</dbReference>
<accession>A0ABT2TXA3</accession>
<dbReference type="PANTHER" id="PTHR42879:SF2">
    <property type="entry name" value="3-OXOACYL-[ACYL-CARRIER-PROTEIN] REDUCTASE FABG"/>
    <property type="match status" value="1"/>
</dbReference>
<keyword evidence="2" id="KW-0443">Lipid metabolism</keyword>
<evidence type="ECO:0000256" key="2">
    <source>
        <dbReference type="ARBA" id="ARBA00023221"/>
    </source>
</evidence>
<gene>
    <name evidence="3" type="ORF">OCV61_15945</name>
</gene>
<protein>
    <submittedName>
        <fullName evidence="3">SDR family oxidoreductase</fullName>
    </submittedName>
</protein>
<keyword evidence="4" id="KW-1185">Reference proteome</keyword>
<dbReference type="PRINTS" id="PR00080">
    <property type="entry name" value="SDRFAMILY"/>
</dbReference>
<organism evidence="3 4">
    <name type="scientific">Blautia ammoniilytica</name>
    <dbReference type="NCBI Taxonomy" id="2981782"/>
    <lineage>
        <taxon>Bacteria</taxon>
        <taxon>Bacillati</taxon>
        <taxon>Bacillota</taxon>
        <taxon>Clostridia</taxon>
        <taxon>Lachnospirales</taxon>
        <taxon>Lachnospiraceae</taxon>
        <taxon>Blautia</taxon>
    </lineage>
</organism>
<dbReference type="SUPFAM" id="SSF51735">
    <property type="entry name" value="NAD(P)-binding Rossmann-fold domains"/>
    <property type="match status" value="1"/>
</dbReference>
<dbReference type="RefSeq" id="WP_158422644.1">
    <property type="nucleotide sequence ID" value="NZ_JAOQJL010000043.1"/>
</dbReference>
<dbReference type="PRINTS" id="PR00081">
    <property type="entry name" value="GDHRDH"/>
</dbReference>
<dbReference type="PANTHER" id="PTHR42879">
    <property type="entry name" value="3-OXOACYL-(ACYL-CARRIER-PROTEIN) REDUCTASE"/>
    <property type="match status" value="1"/>
</dbReference>
<evidence type="ECO:0000313" key="3">
    <source>
        <dbReference type="EMBL" id="MCU6766873.1"/>
    </source>
</evidence>